<evidence type="ECO:0000313" key="2">
    <source>
        <dbReference type="EMBL" id="SCF42913.1"/>
    </source>
</evidence>
<protein>
    <submittedName>
        <fullName evidence="2">DNA-binding transcriptional regulator, XRE-family HTH domain</fullName>
    </submittedName>
</protein>
<dbReference type="Proteomes" id="UP000199504">
    <property type="component" value="Unassembled WGS sequence"/>
</dbReference>
<dbReference type="Gene3D" id="1.10.260.40">
    <property type="entry name" value="lambda repressor-like DNA-binding domains"/>
    <property type="match status" value="1"/>
</dbReference>
<dbReference type="Pfam" id="PF19054">
    <property type="entry name" value="DUF5753"/>
    <property type="match status" value="1"/>
</dbReference>
<dbReference type="InterPro" id="IPR001387">
    <property type="entry name" value="Cro/C1-type_HTH"/>
</dbReference>
<keyword evidence="3" id="KW-1185">Reference proteome</keyword>
<sequence length="261" mass="28435">MNVEMWIRALKAARAGADVSQEALAASIRWSPSTVAAIETGRRRPTMEFAVAADEALGTGGLLAGLLGAADRQRLPTWFVPWRQYEEQATRLCEFEPSLIPGLLQNEDYARAVISAGGLNPAAVVDELVAVRMERQQLWQRTEPPQCVFVLDEVALRRPVGGPPVLEGQLGRLLDLAQLPAVRLHVVPLDSGAHVGLTGGFLLAELPDGERVTYVEDVARGHVIDDPEVIRLIDRKWDSLLGEALSTSASLDLIRKLRVTA</sequence>
<dbReference type="GO" id="GO:0003677">
    <property type="term" value="F:DNA binding"/>
    <property type="evidence" value="ECO:0007669"/>
    <property type="project" value="UniProtKB-KW"/>
</dbReference>
<dbReference type="InterPro" id="IPR010982">
    <property type="entry name" value="Lambda_DNA-bd_dom_sf"/>
</dbReference>
<dbReference type="RefSeq" id="WP_091613771.1">
    <property type="nucleotide sequence ID" value="NZ_FMCX01000009.1"/>
</dbReference>
<dbReference type="STRING" id="262898.GA0070564_10926"/>
<keyword evidence="2" id="KW-0238">DNA-binding</keyword>
<reference evidence="3" key="1">
    <citation type="submission" date="2016-06" db="EMBL/GenBank/DDBJ databases">
        <authorList>
            <person name="Varghese N."/>
            <person name="Submissions Spin"/>
        </authorList>
    </citation>
    <scope>NUCLEOTIDE SEQUENCE [LARGE SCALE GENOMIC DNA]</scope>
    <source>
        <strain evidence="3">DSM 44830</strain>
    </source>
</reference>
<evidence type="ECO:0000313" key="3">
    <source>
        <dbReference type="Proteomes" id="UP000199504"/>
    </source>
</evidence>
<feature type="domain" description="HTH cro/C1-type" evidence="1">
    <location>
        <begin position="10"/>
        <end position="63"/>
    </location>
</feature>
<dbReference type="AlphaFoldDB" id="A0A1C5ACI0"/>
<dbReference type="OrthoDB" id="3422637at2"/>
<dbReference type="PROSITE" id="PS50943">
    <property type="entry name" value="HTH_CROC1"/>
    <property type="match status" value="1"/>
</dbReference>
<accession>A0A1C5ACI0</accession>
<dbReference type="EMBL" id="FMCX01000009">
    <property type="protein sequence ID" value="SCF42913.1"/>
    <property type="molecule type" value="Genomic_DNA"/>
</dbReference>
<dbReference type="SUPFAM" id="SSF47413">
    <property type="entry name" value="lambda repressor-like DNA-binding domains"/>
    <property type="match status" value="1"/>
</dbReference>
<evidence type="ECO:0000259" key="1">
    <source>
        <dbReference type="PROSITE" id="PS50943"/>
    </source>
</evidence>
<gene>
    <name evidence="2" type="ORF">GA0070564_10926</name>
</gene>
<dbReference type="InterPro" id="IPR043917">
    <property type="entry name" value="DUF5753"/>
</dbReference>
<organism evidence="2 3">
    <name type="scientific">Micromonospora mirobrigensis</name>
    <dbReference type="NCBI Taxonomy" id="262898"/>
    <lineage>
        <taxon>Bacteria</taxon>
        <taxon>Bacillati</taxon>
        <taxon>Actinomycetota</taxon>
        <taxon>Actinomycetes</taxon>
        <taxon>Micromonosporales</taxon>
        <taxon>Micromonosporaceae</taxon>
        <taxon>Micromonospora</taxon>
    </lineage>
</organism>
<dbReference type="CDD" id="cd00093">
    <property type="entry name" value="HTH_XRE"/>
    <property type="match status" value="1"/>
</dbReference>
<dbReference type="SMART" id="SM00530">
    <property type="entry name" value="HTH_XRE"/>
    <property type="match status" value="1"/>
</dbReference>
<name>A0A1C5ACI0_9ACTN</name>
<dbReference type="Pfam" id="PF13560">
    <property type="entry name" value="HTH_31"/>
    <property type="match status" value="1"/>
</dbReference>
<proteinExistence type="predicted"/>